<dbReference type="PANTHER" id="PTHR11157:SF28">
    <property type="entry name" value="ELONGATION OF VERY LONG CHAIN FATTY ACIDS PROTEIN"/>
    <property type="match status" value="1"/>
</dbReference>
<evidence type="ECO:0000256" key="9">
    <source>
        <dbReference type="ARBA" id="ARBA00023160"/>
    </source>
</evidence>
<dbReference type="AlphaFoldDB" id="A0A8S1AF34"/>
<keyword evidence="3 10" id="KW-0808">Transferase</keyword>
<evidence type="ECO:0000313" key="11">
    <source>
        <dbReference type="EMBL" id="CAB3243580.1"/>
    </source>
</evidence>
<feature type="transmembrane region" description="Helical" evidence="10">
    <location>
        <begin position="176"/>
        <end position="192"/>
    </location>
</feature>
<dbReference type="EMBL" id="CADEBC010000519">
    <property type="protein sequence ID" value="CAB3243580.1"/>
    <property type="molecule type" value="Genomic_DNA"/>
</dbReference>
<feature type="transmembrane region" description="Helical" evidence="10">
    <location>
        <begin position="26"/>
        <end position="45"/>
    </location>
</feature>
<dbReference type="InterPro" id="IPR002076">
    <property type="entry name" value="ELO_fam"/>
</dbReference>
<comment type="caution">
    <text evidence="11">The sequence shown here is derived from an EMBL/GenBank/DDBJ whole genome shotgun (WGS) entry which is preliminary data.</text>
</comment>
<proteinExistence type="inferred from homology"/>
<feature type="transmembrane region" description="Helical" evidence="10">
    <location>
        <begin position="234"/>
        <end position="255"/>
    </location>
</feature>
<dbReference type="GO" id="GO:0030148">
    <property type="term" value="P:sphingolipid biosynthetic process"/>
    <property type="evidence" value="ECO:0007669"/>
    <property type="project" value="TreeGrafter"/>
</dbReference>
<dbReference type="GO" id="GO:0042761">
    <property type="term" value="P:very long-chain fatty acid biosynthetic process"/>
    <property type="evidence" value="ECO:0007669"/>
    <property type="project" value="TreeGrafter"/>
</dbReference>
<comment type="catalytic activity">
    <reaction evidence="10">
        <text>a very-long-chain acyl-CoA + malonyl-CoA + H(+) = a very-long-chain 3-oxoacyl-CoA + CO2 + CoA</text>
        <dbReference type="Rhea" id="RHEA:32727"/>
        <dbReference type="ChEBI" id="CHEBI:15378"/>
        <dbReference type="ChEBI" id="CHEBI:16526"/>
        <dbReference type="ChEBI" id="CHEBI:57287"/>
        <dbReference type="ChEBI" id="CHEBI:57384"/>
        <dbReference type="ChEBI" id="CHEBI:90725"/>
        <dbReference type="ChEBI" id="CHEBI:90736"/>
        <dbReference type="EC" id="2.3.1.199"/>
    </reaction>
</comment>
<evidence type="ECO:0000256" key="1">
    <source>
        <dbReference type="ARBA" id="ARBA00004141"/>
    </source>
</evidence>
<feature type="transmembrane region" description="Helical" evidence="10">
    <location>
        <begin position="116"/>
        <end position="134"/>
    </location>
</feature>
<comment type="subcellular location">
    <subcellularLocation>
        <location evidence="1">Membrane</location>
        <topology evidence="1">Multi-pass membrane protein</topology>
    </subcellularLocation>
</comment>
<gene>
    <name evidence="11" type="ORF">APLA_LOCUS9552</name>
</gene>
<dbReference type="Proteomes" id="UP000494106">
    <property type="component" value="Unassembled WGS sequence"/>
</dbReference>
<feature type="transmembrane region" description="Helical" evidence="10">
    <location>
        <begin position="66"/>
        <end position="89"/>
    </location>
</feature>
<dbReference type="Pfam" id="PF01151">
    <property type="entry name" value="ELO"/>
    <property type="match status" value="1"/>
</dbReference>
<evidence type="ECO:0000256" key="8">
    <source>
        <dbReference type="ARBA" id="ARBA00023136"/>
    </source>
</evidence>
<evidence type="ECO:0000256" key="6">
    <source>
        <dbReference type="ARBA" id="ARBA00022989"/>
    </source>
</evidence>
<dbReference type="EC" id="2.3.1.199" evidence="10"/>
<dbReference type="GO" id="GO:0034626">
    <property type="term" value="P:fatty acid elongation, polyunsaturated fatty acid"/>
    <property type="evidence" value="ECO:0007669"/>
    <property type="project" value="TreeGrafter"/>
</dbReference>
<feature type="transmembrane region" description="Helical" evidence="10">
    <location>
        <begin position="204"/>
        <end position="222"/>
    </location>
</feature>
<feature type="transmembrane region" description="Helical" evidence="10">
    <location>
        <begin position="146"/>
        <end position="164"/>
    </location>
</feature>
<keyword evidence="5 10" id="KW-0276">Fatty acid metabolism</keyword>
<comment type="similarity">
    <text evidence="10">Belongs to the ELO family.</text>
</comment>
<keyword evidence="9 10" id="KW-0275">Fatty acid biosynthesis</keyword>
<dbReference type="OrthoDB" id="434092at2759"/>
<evidence type="ECO:0000256" key="3">
    <source>
        <dbReference type="ARBA" id="ARBA00022679"/>
    </source>
</evidence>
<keyword evidence="6 10" id="KW-1133">Transmembrane helix</keyword>
<sequence>MAVVQKALQGYQYVFDELSDPRTKEWLFVSGPGPLLTILASYLYFCTKAGPKYMETRKPYSLKNIVFAYNIFQIILSVYITYLGVYFVFTEKYVNGCYSVDTSENPTAMRWASGVWWFYFGKITELLDTVFFVLRKKDRQISFLHLYHHTIMPIIGFIGIKYAAGGQAIPEGSINAFIHVIMYTYYLISGLGPQYQKYLWWKKYLTSMQLVQFCIVAFLNVNSFLSQSCNYPKYLSVIVLINCILFFVLFGMFFYENYIAANNKEKKSTKKDL</sequence>
<organism evidence="11 12">
    <name type="scientific">Arctia plantaginis</name>
    <name type="common">Wood tiger moth</name>
    <name type="synonym">Phalaena plantaginis</name>
    <dbReference type="NCBI Taxonomy" id="874455"/>
    <lineage>
        <taxon>Eukaryota</taxon>
        <taxon>Metazoa</taxon>
        <taxon>Ecdysozoa</taxon>
        <taxon>Arthropoda</taxon>
        <taxon>Hexapoda</taxon>
        <taxon>Insecta</taxon>
        <taxon>Pterygota</taxon>
        <taxon>Neoptera</taxon>
        <taxon>Endopterygota</taxon>
        <taxon>Lepidoptera</taxon>
        <taxon>Glossata</taxon>
        <taxon>Ditrysia</taxon>
        <taxon>Noctuoidea</taxon>
        <taxon>Erebidae</taxon>
        <taxon>Arctiinae</taxon>
        <taxon>Arctia</taxon>
    </lineage>
</organism>
<accession>A0A8S1AF34</accession>
<name>A0A8S1AF34_ARCPL</name>
<protein>
    <recommendedName>
        <fullName evidence="10">Elongation of very long chain fatty acids protein</fullName>
        <ecNumber evidence="10">2.3.1.199</ecNumber>
    </recommendedName>
    <alternativeName>
        <fullName evidence="10">Very-long-chain 3-oxoacyl-CoA synthase</fullName>
    </alternativeName>
</protein>
<evidence type="ECO:0000256" key="4">
    <source>
        <dbReference type="ARBA" id="ARBA00022692"/>
    </source>
</evidence>
<dbReference type="GO" id="GO:0005789">
    <property type="term" value="C:endoplasmic reticulum membrane"/>
    <property type="evidence" value="ECO:0007669"/>
    <property type="project" value="TreeGrafter"/>
</dbReference>
<evidence type="ECO:0000256" key="5">
    <source>
        <dbReference type="ARBA" id="ARBA00022832"/>
    </source>
</evidence>
<keyword evidence="4 10" id="KW-0812">Transmembrane</keyword>
<keyword evidence="2 10" id="KW-0444">Lipid biosynthesis</keyword>
<evidence type="ECO:0000256" key="2">
    <source>
        <dbReference type="ARBA" id="ARBA00022516"/>
    </source>
</evidence>
<dbReference type="GO" id="GO:0009922">
    <property type="term" value="F:fatty acid elongase activity"/>
    <property type="evidence" value="ECO:0007669"/>
    <property type="project" value="UniProtKB-EC"/>
</dbReference>
<keyword evidence="12" id="KW-1185">Reference proteome</keyword>
<evidence type="ECO:0000256" key="10">
    <source>
        <dbReference type="RuleBase" id="RU361115"/>
    </source>
</evidence>
<dbReference type="GO" id="GO:0034625">
    <property type="term" value="P:fatty acid elongation, monounsaturated fatty acid"/>
    <property type="evidence" value="ECO:0007669"/>
    <property type="project" value="TreeGrafter"/>
</dbReference>
<dbReference type="PANTHER" id="PTHR11157">
    <property type="entry name" value="FATTY ACID ACYL TRANSFERASE-RELATED"/>
    <property type="match status" value="1"/>
</dbReference>
<dbReference type="GO" id="GO:0019367">
    <property type="term" value="P:fatty acid elongation, saturated fatty acid"/>
    <property type="evidence" value="ECO:0007669"/>
    <property type="project" value="TreeGrafter"/>
</dbReference>
<keyword evidence="7 10" id="KW-0443">Lipid metabolism</keyword>
<reference evidence="11 12" key="1">
    <citation type="submission" date="2020-04" db="EMBL/GenBank/DDBJ databases">
        <authorList>
            <person name="Wallbank WR R."/>
            <person name="Pardo Diaz C."/>
            <person name="Kozak K."/>
            <person name="Martin S."/>
            <person name="Jiggins C."/>
            <person name="Moest M."/>
            <person name="Warren A I."/>
            <person name="Byers J.R.P. K."/>
            <person name="Montejo-Kovacevich G."/>
            <person name="Yen C E."/>
        </authorList>
    </citation>
    <scope>NUCLEOTIDE SEQUENCE [LARGE SCALE GENOMIC DNA]</scope>
</reference>
<evidence type="ECO:0000256" key="7">
    <source>
        <dbReference type="ARBA" id="ARBA00023098"/>
    </source>
</evidence>
<keyword evidence="8 10" id="KW-0472">Membrane</keyword>
<evidence type="ECO:0000313" key="12">
    <source>
        <dbReference type="Proteomes" id="UP000494106"/>
    </source>
</evidence>